<accession>Q6EQQ1</accession>
<reference evidence="2" key="2">
    <citation type="journal article" date="2008" name="Nucleic Acids Res.">
        <title>The rice annotation project database (RAP-DB): 2008 update.</title>
        <authorList>
            <consortium name="The rice annotation project (RAP)"/>
        </authorList>
    </citation>
    <scope>GENOME REANNOTATION</scope>
    <source>
        <strain evidence="2">cv. Nipponbare</strain>
    </source>
</reference>
<name>Q6EQQ1_ORYSJ</name>
<sequence>METQSHPNHAPNLFRERCLAVSVSSPQREQIGLLSQPWIYSLLEVHLLNELPQENEFSNLSSRVHPSHLP</sequence>
<protein>
    <submittedName>
        <fullName evidence="1">Uncharacterized protein</fullName>
    </submittedName>
</protein>
<dbReference type="AlphaFoldDB" id="Q6EQQ1"/>
<proteinExistence type="predicted"/>
<dbReference type="EMBL" id="AP005685">
    <property type="protein sequence ID" value="BAD29019.1"/>
    <property type="molecule type" value="Genomic_DNA"/>
</dbReference>
<organism evidence="1 2">
    <name type="scientific">Oryza sativa subsp. japonica</name>
    <name type="common">Rice</name>
    <dbReference type="NCBI Taxonomy" id="39947"/>
    <lineage>
        <taxon>Eukaryota</taxon>
        <taxon>Viridiplantae</taxon>
        <taxon>Streptophyta</taxon>
        <taxon>Embryophyta</taxon>
        <taxon>Tracheophyta</taxon>
        <taxon>Spermatophyta</taxon>
        <taxon>Magnoliopsida</taxon>
        <taxon>Liliopsida</taxon>
        <taxon>Poales</taxon>
        <taxon>Poaceae</taxon>
        <taxon>BOP clade</taxon>
        <taxon>Oryzoideae</taxon>
        <taxon>Oryzeae</taxon>
        <taxon>Oryzinae</taxon>
        <taxon>Oryza</taxon>
        <taxon>Oryza sativa</taxon>
    </lineage>
</organism>
<evidence type="ECO:0000313" key="2">
    <source>
        <dbReference type="Proteomes" id="UP000000763"/>
    </source>
</evidence>
<gene>
    <name evidence="1" type="primary">OSJNBa0004P20.12</name>
</gene>
<dbReference type="Proteomes" id="UP000000763">
    <property type="component" value="Chromosome 9"/>
</dbReference>
<reference evidence="2" key="1">
    <citation type="journal article" date="2005" name="Nature">
        <title>The map-based sequence of the rice genome.</title>
        <authorList>
            <consortium name="International rice genome sequencing project (IRGSP)"/>
            <person name="Matsumoto T."/>
            <person name="Wu J."/>
            <person name="Kanamori H."/>
            <person name="Katayose Y."/>
            <person name="Fujisawa M."/>
            <person name="Namiki N."/>
            <person name="Mizuno H."/>
            <person name="Yamamoto K."/>
            <person name="Antonio B.A."/>
            <person name="Baba T."/>
            <person name="Sakata K."/>
            <person name="Nagamura Y."/>
            <person name="Aoki H."/>
            <person name="Arikawa K."/>
            <person name="Arita K."/>
            <person name="Bito T."/>
            <person name="Chiden Y."/>
            <person name="Fujitsuka N."/>
            <person name="Fukunaka R."/>
            <person name="Hamada M."/>
            <person name="Harada C."/>
            <person name="Hayashi A."/>
            <person name="Hijishita S."/>
            <person name="Honda M."/>
            <person name="Hosokawa S."/>
            <person name="Ichikawa Y."/>
            <person name="Idonuma A."/>
            <person name="Iijima M."/>
            <person name="Ikeda M."/>
            <person name="Ikeno M."/>
            <person name="Ito K."/>
            <person name="Ito S."/>
            <person name="Ito T."/>
            <person name="Ito Y."/>
            <person name="Ito Y."/>
            <person name="Iwabuchi A."/>
            <person name="Kamiya K."/>
            <person name="Karasawa W."/>
            <person name="Kurita K."/>
            <person name="Katagiri S."/>
            <person name="Kikuta A."/>
            <person name="Kobayashi H."/>
            <person name="Kobayashi N."/>
            <person name="Machita K."/>
            <person name="Maehara T."/>
            <person name="Masukawa M."/>
            <person name="Mizubayashi T."/>
            <person name="Mukai Y."/>
            <person name="Nagasaki H."/>
            <person name="Nagata Y."/>
            <person name="Naito S."/>
            <person name="Nakashima M."/>
            <person name="Nakama Y."/>
            <person name="Nakamichi Y."/>
            <person name="Nakamura M."/>
            <person name="Meguro A."/>
            <person name="Negishi M."/>
            <person name="Ohta I."/>
            <person name="Ohta T."/>
            <person name="Okamoto M."/>
            <person name="Ono N."/>
            <person name="Saji S."/>
            <person name="Sakaguchi M."/>
            <person name="Sakai K."/>
            <person name="Shibata M."/>
            <person name="Shimokawa T."/>
            <person name="Song J."/>
            <person name="Takazaki Y."/>
            <person name="Terasawa K."/>
            <person name="Tsugane M."/>
            <person name="Tsuji K."/>
            <person name="Ueda S."/>
            <person name="Waki K."/>
            <person name="Yamagata H."/>
            <person name="Yamamoto M."/>
            <person name="Yamamoto S."/>
            <person name="Yamane H."/>
            <person name="Yoshiki S."/>
            <person name="Yoshihara R."/>
            <person name="Yukawa K."/>
            <person name="Zhong H."/>
            <person name="Yano M."/>
            <person name="Yuan Q."/>
            <person name="Ouyang S."/>
            <person name="Liu J."/>
            <person name="Jones K.M."/>
            <person name="Gansberger K."/>
            <person name="Moffat K."/>
            <person name="Hill J."/>
            <person name="Bera J."/>
            <person name="Fadrosh D."/>
            <person name="Jin S."/>
            <person name="Johri S."/>
            <person name="Kim M."/>
            <person name="Overton L."/>
            <person name="Reardon M."/>
            <person name="Tsitrin T."/>
            <person name="Vuong H."/>
            <person name="Weaver B."/>
            <person name="Ciecko A."/>
            <person name="Tallon L."/>
            <person name="Jackson J."/>
            <person name="Pai G."/>
            <person name="Aken S.V."/>
            <person name="Utterback T."/>
            <person name="Reidmuller S."/>
            <person name="Feldblyum T."/>
            <person name="Hsiao J."/>
            <person name="Zismann V."/>
            <person name="Iobst S."/>
            <person name="de Vazeille A.R."/>
            <person name="Buell C.R."/>
            <person name="Ying K."/>
            <person name="Li Y."/>
            <person name="Lu T."/>
            <person name="Huang Y."/>
            <person name="Zhao Q."/>
            <person name="Feng Q."/>
            <person name="Zhang L."/>
            <person name="Zhu J."/>
            <person name="Weng Q."/>
            <person name="Mu J."/>
            <person name="Lu Y."/>
            <person name="Fan D."/>
            <person name="Liu Y."/>
            <person name="Guan J."/>
            <person name="Zhang Y."/>
            <person name="Yu S."/>
            <person name="Liu X."/>
            <person name="Zhang Y."/>
            <person name="Hong G."/>
            <person name="Han B."/>
            <person name="Choisne N."/>
            <person name="Demange N."/>
            <person name="Orjeda G."/>
            <person name="Samain S."/>
            <person name="Cattolico L."/>
            <person name="Pelletier E."/>
            <person name="Couloux A."/>
            <person name="Segurens B."/>
            <person name="Wincker P."/>
            <person name="D'Hont A."/>
            <person name="Scarpelli C."/>
            <person name="Weissenbach J."/>
            <person name="Salanoubat M."/>
            <person name="Quetier F."/>
            <person name="Yu Y."/>
            <person name="Kim H.R."/>
            <person name="Rambo T."/>
            <person name="Currie J."/>
            <person name="Collura K."/>
            <person name="Luo M."/>
            <person name="Yang T."/>
            <person name="Ammiraju J.S.S."/>
            <person name="Engler F."/>
            <person name="Soderlund C."/>
            <person name="Wing R.A."/>
            <person name="Palmer L.E."/>
            <person name="de la Bastide M."/>
            <person name="Spiegel L."/>
            <person name="Nascimento L."/>
            <person name="Zutavern T."/>
            <person name="O'Shaughnessy A."/>
            <person name="Dike S."/>
            <person name="Dedhia N."/>
            <person name="Preston R."/>
            <person name="Balija V."/>
            <person name="McCombie W.R."/>
            <person name="Chow T."/>
            <person name="Chen H."/>
            <person name="Chung M."/>
            <person name="Chen C."/>
            <person name="Shaw J."/>
            <person name="Wu H."/>
            <person name="Hsiao K."/>
            <person name="Chao Y."/>
            <person name="Chu M."/>
            <person name="Cheng C."/>
            <person name="Hour A."/>
            <person name="Lee P."/>
            <person name="Lin S."/>
            <person name="Lin Y."/>
            <person name="Liou J."/>
            <person name="Liu S."/>
            <person name="Hsing Y."/>
            <person name="Raghuvanshi S."/>
            <person name="Mohanty A."/>
            <person name="Bharti A.K."/>
            <person name="Gaur A."/>
            <person name="Gupta V."/>
            <person name="Kumar D."/>
            <person name="Ravi V."/>
            <person name="Vij S."/>
            <person name="Kapur A."/>
            <person name="Khurana P."/>
            <person name="Khurana P."/>
            <person name="Khurana J.P."/>
            <person name="Tyagi A.K."/>
            <person name="Gaikwad K."/>
            <person name="Singh A."/>
            <person name="Dalal V."/>
            <person name="Srivastava S."/>
            <person name="Dixit A."/>
            <person name="Pal A.K."/>
            <person name="Ghazi I.A."/>
            <person name="Yadav M."/>
            <person name="Pandit A."/>
            <person name="Bhargava A."/>
            <person name="Sureshbabu K."/>
            <person name="Batra K."/>
            <person name="Sharma T.R."/>
            <person name="Mohapatra T."/>
            <person name="Singh N.K."/>
            <person name="Messing J."/>
            <person name="Nelson A.B."/>
            <person name="Fuks G."/>
            <person name="Kavchok S."/>
            <person name="Keizer G."/>
            <person name="Linton E."/>
            <person name="Llaca V."/>
            <person name="Song R."/>
            <person name="Tanyolac B."/>
            <person name="Young S."/>
            <person name="Ho-Il K."/>
            <person name="Hahn J.H."/>
            <person name="Sangsakoo G."/>
            <person name="Vanavichit A."/>
            <person name="de Mattos Luiz.A.T."/>
            <person name="Zimmer P.D."/>
            <person name="Malone G."/>
            <person name="Dellagostin O."/>
            <person name="de Oliveira A.C."/>
            <person name="Bevan M."/>
            <person name="Bancroft I."/>
            <person name="Minx P."/>
            <person name="Cordum H."/>
            <person name="Wilson R."/>
            <person name="Cheng Z."/>
            <person name="Jin W."/>
            <person name="Jiang J."/>
            <person name="Leong S.A."/>
            <person name="Iwama H."/>
            <person name="Gojobori T."/>
            <person name="Itoh T."/>
            <person name="Niimura Y."/>
            <person name="Fujii Y."/>
            <person name="Habara T."/>
            <person name="Sakai H."/>
            <person name="Sato Y."/>
            <person name="Wilson G."/>
            <person name="Kumar K."/>
            <person name="McCouch S."/>
            <person name="Juretic N."/>
            <person name="Hoen D."/>
            <person name="Wright S."/>
            <person name="Bruskiewich R."/>
            <person name="Bureau T."/>
            <person name="Miyao A."/>
            <person name="Hirochika H."/>
            <person name="Nishikawa T."/>
            <person name="Kadowaki K."/>
            <person name="Sugiura M."/>
            <person name="Burr B."/>
            <person name="Sasaki T."/>
        </authorList>
    </citation>
    <scope>NUCLEOTIDE SEQUENCE [LARGE SCALE GENOMIC DNA]</scope>
    <source>
        <strain evidence="2">cv. Nipponbare</strain>
    </source>
</reference>
<evidence type="ECO:0000313" key="1">
    <source>
        <dbReference type="EMBL" id="BAD29019.1"/>
    </source>
</evidence>